<reference evidence="2 3" key="1">
    <citation type="submission" date="2020-07" db="EMBL/GenBank/DDBJ databases">
        <title>Sequencing the genomes of 1000 actinobacteria strains.</title>
        <authorList>
            <person name="Klenk H.-P."/>
        </authorList>
    </citation>
    <scope>NUCLEOTIDE SEQUENCE [LARGE SCALE GENOMIC DNA]</scope>
    <source>
        <strain evidence="2 3">DSM 22083</strain>
    </source>
</reference>
<dbReference type="AlphaFoldDB" id="A0A7Y9LFV6"/>
<comment type="caution">
    <text evidence="2">The sequence shown here is derived from an EMBL/GenBank/DDBJ whole genome shotgun (WGS) entry which is preliminary data.</text>
</comment>
<accession>A0A7Y9LFV6</accession>
<organism evidence="2 3">
    <name type="scientific">Microlunatus parietis</name>
    <dbReference type="NCBI Taxonomy" id="682979"/>
    <lineage>
        <taxon>Bacteria</taxon>
        <taxon>Bacillati</taxon>
        <taxon>Actinomycetota</taxon>
        <taxon>Actinomycetes</taxon>
        <taxon>Propionibacteriales</taxon>
        <taxon>Propionibacteriaceae</taxon>
        <taxon>Microlunatus</taxon>
    </lineage>
</organism>
<gene>
    <name evidence="2" type="ORF">BKA15_006567</name>
</gene>
<feature type="compositionally biased region" description="Basic and acidic residues" evidence="1">
    <location>
        <begin position="14"/>
        <end position="23"/>
    </location>
</feature>
<feature type="region of interest" description="Disordered" evidence="1">
    <location>
        <begin position="1"/>
        <end position="23"/>
    </location>
</feature>
<evidence type="ECO:0000256" key="1">
    <source>
        <dbReference type="SAM" id="MobiDB-lite"/>
    </source>
</evidence>
<keyword evidence="3" id="KW-1185">Reference proteome</keyword>
<sequence length="74" mass="8017">MVQAVAAQVAFEDQPDHRGGEDRAEVAEGLEQAARRGGPVGRGRVVQRGLQAQVEVITQRPEDLLRSALARLET</sequence>
<dbReference type="EMBL" id="JACCBU010000001">
    <property type="protein sequence ID" value="NYE75238.1"/>
    <property type="molecule type" value="Genomic_DNA"/>
</dbReference>
<dbReference type="RefSeq" id="WP_179757777.1">
    <property type="nucleotide sequence ID" value="NZ_JACCBU010000001.1"/>
</dbReference>
<proteinExistence type="predicted"/>
<name>A0A7Y9LFV6_9ACTN</name>
<evidence type="ECO:0000313" key="2">
    <source>
        <dbReference type="EMBL" id="NYE75238.1"/>
    </source>
</evidence>
<protein>
    <submittedName>
        <fullName evidence="2">Uncharacterized protein</fullName>
    </submittedName>
</protein>
<dbReference type="Proteomes" id="UP000569914">
    <property type="component" value="Unassembled WGS sequence"/>
</dbReference>
<evidence type="ECO:0000313" key="3">
    <source>
        <dbReference type="Proteomes" id="UP000569914"/>
    </source>
</evidence>